<dbReference type="STRING" id="6832.A0A553NZU4"/>
<reference evidence="2 3" key="1">
    <citation type="journal article" date="2018" name="Nat. Ecol. Evol.">
        <title>Genomic signatures of mitonuclear coevolution across populations of Tigriopus californicus.</title>
        <authorList>
            <person name="Barreto F.S."/>
            <person name="Watson E.T."/>
            <person name="Lima T.G."/>
            <person name="Willett C.S."/>
            <person name="Edmands S."/>
            <person name="Li W."/>
            <person name="Burton R.S."/>
        </authorList>
    </citation>
    <scope>NUCLEOTIDE SEQUENCE [LARGE SCALE GENOMIC DNA]</scope>
    <source>
        <strain evidence="2 3">San Diego</strain>
    </source>
</reference>
<dbReference type="AlphaFoldDB" id="A0A553NZU4"/>
<evidence type="ECO:0000313" key="3">
    <source>
        <dbReference type="Proteomes" id="UP000318571"/>
    </source>
</evidence>
<feature type="region of interest" description="Disordered" evidence="1">
    <location>
        <begin position="35"/>
        <end position="60"/>
    </location>
</feature>
<dbReference type="PANTHER" id="PTHR31094">
    <property type="entry name" value="RIKEN CDNA 2310061I04 GENE"/>
    <property type="match status" value="1"/>
</dbReference>
<keyword evidence="3" id="KW-1185">Reference proteome</keyword>
<feature type="region of interest" description="Disordered" evidence="1">
    <location>
        <begin position="79"/>
        <end position="107"/>
    </location>
</feature>
<accession>A0A553NZU4</accession>
<evidence type="ECO:0000256" key="1">
    <source>
        <dbReference type="SAM" id="MobiDB-lite"/>
    </source>
</evidence>
<dbReference type="PANTHER" id="PTHR31094:SF2">
    <property type="entry name" value="RIKEN CDNA 2310061I04 GENE"/>
    <property type="match status" value="1"/>
</dbReference>
<dbReference type="Proteomes" id="UP000318571">
    <property type="component" value="Chromosome 9"/>
</dbReference>
<sequence>MLKLRVIALWSRSLHTPSAVLSGAVPALQLSTPPPPATVIQRTPALPNLPSSSSASQWSPPLPAPPVLLRLSSAALSPRVARMSGAESPPPPSSSADQPSDRSHDLPSEDTLLKMADFLSKDINNLLFKNMNYQMYRPDLVFENRVTGQVTHGLHAYHTHYRNFKIKHHVKYFLANTRSQSVVIHTRTGGIVIKWQVLGLKMSNFLLHYFPKKLWLARNRFEAMEVVQAGVSTYYIDGQAQVYRVIYDNKDKDEPTTDKSQVDKIKEQLQKLKPQAQPAAPVM</sequence>
<proteinExistence type="predicted"/>
<dbReference type="OrthoDB" id="44820at2759"/>
<feature type="compositionally biased region" description="Low complexity" evidence="1">
    <location>
        <begin position="44"/>
        <end position="59"/>
    </location>
</feature>
<comment type="caution">
    <text evidence="2">The sequence shown here is derived from an EMBL/GenBank/DDBJ whole genome shotgun (WGS) entry which is preliminary data.</text>
</comment>
<dbReference type="EMBL" id="VCGU01000009">
    <property type="protein sequence ID" value="TRY70960.1"/>
    <property type="molecule type" value="Genomic_DNA"/>
</dbReference>
<protein>
    <submittedName>
        <fullName evidence="2">Uncharacterized protein</fullName>
    </submittedName>
</protein>
<dbReference type="InterPro" id="IPR018790">
    <property type="entry name" value="DUF2358"/>
</dbReference>
<name>A0A553NZU4_TIGCA</name>
<organism evidence="2 3">
    <name type="scientific">Tigriopus californicus</name>
    <name type="common">Marine copepod</name>
    <dbReference type="NCBI Taxonomy" id="6832"/>
    <lineage>
        <taxon>Eukaryota</taxon>
        <taxon>Metazoa</taxon>
        <taxon>Ecdysozoa</taxon>
        <taxon>Arthropoda</taxon>
        <taxon>Crustacea</taxon>
        <taxon>Multicrustacea</taxon>
        <taxon>Hexanauplia</taxon>
        <taxon>Copepoda</taxon>
        <taxon>Harpacticoida</taxon>
        <taxon>Harpacticidae</taxon>
        <taxon>Tigriopus</taxon>
    </lineage>
</organism>
<evidence type="ECO:0000313" key="2">
    <source>
        <dbReference type="EMBL" id="TRY70960.1"/>
    </source>
</evidence>
<gene>
    <name evidence="2" type="ORF">TCAL_11620</name>
</gene>
<dbReference type="Pfam" id="PF10184">
    <property type="entry name" value="DUF2358"/>
    <property type="match status" value="1"/>
</dbReference>